<dbReference type="Pfam" id="PF13377">
    <property type="entry name" value="Peripla_BP_3"/>
    <property type="match status" value="1"/>
</dbReference>
<evidence type="ECO:0000256" key="4">
    <source>
        <dbReference type="SAM" id="MobiDB-lite"/>
    </source>
</evidence>
<dbReference type="RefSeq" id="WP_170154130.1">
    <property type="nucleotide sequence ID" value="NZ_PVMZ01000019.1"/>
</dbReference>
<evidence type="ECO:0000256" key="1">
    <source>
        <dbReference type="ARBA" id="ARBA00023015"/>
    </source>
</evidence>
<accession>A0A2T0K1J0</accession>
<evidence type="ECO:0000259" key="5">
    <source>
        <dbReference type="PROSITE" id="PS50932"/>
    </source>
</evidence>
<evidence type="ECO:0000256" key="3">
    <source>
        <dbReference type="ARBA" id="ARBA00023163"/>
    </source>
</evidence>
<dbReference type="EMBL" id="PVMZ01000019">
    <property type="protein sequence ID" value="PRX16435.1"/>
    <property type="molecule type" value="Genomic_DNA"/>
</dbReference>
<dbReference type="GO" id="GO:0000976">
    <property type="term" value="F:transcription cis-regulatory region binding"/>
    <property type="evidence" value="ECO:0007669"/>
    <property type="project" value="TreeGrafter"/>
</dbReference>
<dbReference type="InterPro" id="IPR001761">
    <property type="entry name" value="Peripla_BP/Lac1_sug-bd_dom"/>
</dbReference>
<evidence type="ECO:0000313" key="6">
    <source>
        <dbReference type="EMBL" id="PRX16435.1"/>
    </source>
</evidence>
<dbReference type="PROSITE" id="PS50932">
    <property type="entry name" value="HTH_LACI_2"/>
    <property type="match status" value="1"/>
</dbReference>
<keyword evidence="2" id="KW-0238">DNA-binding</keyword>
<comment type="caution">
    <text evidence="6">The sequence shown here is derived from an EMBL/GenBank/DDBJ whole genome shotgun (WGS) entry which is preliminary data.</text>
</comment>
<evidence type="ECO:0000313" key="7">
    <source>
        <dbReference type="Proteomes" id="UP000239415"/>
    </source>
</evidence>
<name>A0A2T0K1J0_9ACTN</name>
<keyword evidence="7" id="KW-1185">Reference proteome</keyword>
<dbReference type="PANTHER" id="PTHR30146">
    <property type="entry name" value="LACI-RELATED TRANSCRIPTIONAL REPRESSOR"/>
    <property type="match status" value="1"/>
</dbReference>
<proteinExistence type="predicted"/>
<dbReference type="Gene3D" id="3.40.50.2300">
    <property type="match status" value="4"/>
</dbReference>
<organism evidence="6 7">
    <name type="scientific">Actinoplanes italicus</name>
    <dbReference type="NCBI Taxonomy" id="113567"/>
    <lineage>
        <taxon>Bacteria</taxon>
        <taxon>Bacillati</taxon>
        <taxon>Actinomycetota</taxon>
        <taxon>Actinomycetes</taxon>
        <taxon>Micromonosporales</taxon>
        <taxon>Micromonosporaceae</taxon>
        <taxon>Actinoplanes</taxon>
    </lineage>
</organism>
<dbReference type="CDD" id="cd06267">
    <property type="entry name" value="PBP1_LacI_sugar_binding-like"/>
    <property type="match status" value="1"/>
</dbReference>
<dbReference type="PANTHER" id="PTHR30146:SF109">
    <property type="entry name" value="HTH-TYPE TRANSCRIPTIONAL REGULATOR GALS"/>
    <property type="match status" value="1"/>
</dbReference>
<dbReference type="InterPro" id="IPR010982">
    <property type="entry name" value="Lambda_DNA-bd_dom_sf"/>
</dbReference>
<dbReference type="CDD" id="cd01392">
    <property type="entry name" value="HTH_LacI"/>
    <property type="match status" value="1"/>
</dbReference>
<dbReference type="AlphaFoldDB" id="A0A2T0K1J0"/>
<reference evidence="6 7" key="1">
    <citation type="submission" date="2018-03" db="EMBL/GenBank/DDBJ databases">
        <title>Genomic Encyclopedia of Archaeal and Bacterial Type Strains, Phase II (KMG-II): from individual species to whole genera.</title>
        <authorList>
            <person name="Goeker M."/>
        </authorList>
    </citation>
    <scope>NUCLEOTIDE SEQUENCE [LARGE SCALE GENOMIC DNA]</scope>
    <source>
        <strain evidence="6 7">DSM 43146</strain>
    </source>
</reference>
<gene>
    <name evidence="6" type="ORF">CLV67_11916</name>
</gene>
<dbReference type="SMART" id="SM00354">
    <property type="entry name" value="HTH_LACI"/>
    <property type="match status" value="1"/>
</dbReference>
<protein>
    <submittedName>
        <fullName evidence="6">LacI family transcriptional regulator</fullName>
    </submittedName>
</protein>
<feature type="region of interest" description="Disordered" evidence="4">
    <location>
        <begin position="247"/>
        <end position="319"/>
    </location>
</feature>
<feature type="domain" description="HTH lacI-type" evidence="5">
    <location>
        <begin position="10"/>
        <end position="65"/>
    </location>
</feature>
<dbReference type="PROSITE" id="PS00356">
    <property type="entry name" value="HTH_LACI_1"/>
    <property type="match status" value="1"/>
</dbReference>
<dbReference type="Pfam" id="PF00356">
    <property type="entry name" value="LacI"/>
    <property type="match status" value="1"/>
</dbReference>
<keyword evidence="1" id="KW-0805">Transcription regulation</keyword>
<keyword evidence="3" id="KW-0804">Transcription</keyword>
<dbReference type="Gene3D" id="1.10.260.40">
    <property type="entry name" value="lambda repressor-like DNA-binding domains"/>
    <property type="match status" value="1"/>
</dbReference>
<dbReference type="InterPro" id="IPR000843">
    <property type="entry name" value="HTH_LacI"/>
</dbReference>
<dbReference type="SUPFAM" id="SSF53822">
    <property type="entry name" value="Periplasmic binding protein-like I"/>
    <property type="match status" value="2"/>
</dbReference>
<dbReference type="Pfam" id="PF00532">
    <property type="entry name" value="Peripla_BP_1"/>
    <property type="match status" value="1"/>
</dbReference>
<dbReference type="SUPFAM" id="SSF47413">
    <property type="entry name" value="lambda repressor-like DNA-binding domains"/>
    <property type="match status" value="1"/>
</dbReference>
<dbReference type="InterPro" id="IPR028082">
    <property type="entry name" value="Peripla_BP_I"/>
</dbReference>
<dbReference type="InterPro" id="IPR046335">
    <property type="entry name" value="LacI/GalR-like_sensor"/>
</dbReference>
<dbReference type="PRINTS" id="PR00036">
    <property type="entry name" value="HTHLACI"/>
</dbReference>
<dbReference type="GO" id="GO:0003700">
    <property type="term" value="F:DNA-binding transcription factor activity"/>
    <property type="evidence" value="ECO:0007669"/>
    <property type="project" value="TreeGrafter"/>
</dbReference>
<evidence type="ECO:0000256" key="2">
    <source>
        <dbReference type="ARBA" id="ARBA00023125"/>
    </source>
</evidence>
<sequence length="413" mass="43284">MSDHNRTGAVTLHDVAREAGVSYATASRALNGSDRNVRAENLARVQEAAGRLGYSPHVSAQAIARGSSNTVALIVGAVDDPYFASIADGVAEGAYQAGLTLTAAVTDRSPDMGLQIVRTMRGRRPRVILIAGSRVDDDGVYAALAEELAAYRRGGGRVALLSRNDLDFPTLTVDHHGGAFRLAQALAGLGYRRFAVLHGDDRIRMSYDRRQGFLDGLRQAGIVPDPRHVVATDLNRDGGHRAATALLSAGRDRPGSDPGRSPEAATPPGRNASHSPEATNPPGRNASHSPEATNPPGRNASHSPEATNPPGRNASLSGGGSGAVEAIFAVNDVMAIGVMTAVREAGLVPGRDIAVAGFDDIDAARDVTPMLTSVRVPLRDLGRRALELALADDFPGIVEVQVEVVLRESTPPR</sequence>
<dbReference type="Proteomes" id="UP000239415">
    <property type="component" value="Unassembled WGS sequence"/>
</dbReference>